<evidence type="ECO:0000313" key="2">
    <source>
        <dbReference type="EMBL" id="PTQ88895.1"/>
    </source>
</evidence>
<dbReference type="PIRSF" id="PIRSF011491">
    <property type="entry name" value="Mtase_YbcY_prd"/>
    <property type="match status" value="1"/>
</dbReference>
<dbReference type="GO" id="GO:0008168">
    <property type="term" value="F:methyltransferase activity"/>
    <property type="evidence" value="ECO:0007669"/>
    <property type="project" value="UniProtKB-KW"/>
</dbReference>
<sequence length="217" mass="24830">MAFHPQSQAGAAIYTPSILKLYDWWVHGFSNHYLWQYPTQQLLATYQQYTSHNHLEVGAGTGFFLKQVPFSLLNPRLVLMDINEHTLQAATQALKQYQPAGVLHDILLAPPLQLPLFDSIAFNYVWHCLPNIPEKDRVFRHLSQFLTPNGVLFGATLLGQDISLTLAARTTMRMYQNKGIFGNQQDNIRRLEHALSQGFSRYHIKQYGAAAIFCAWR</sequence>
<dbReference type="EMBL" id="QAON01000010">
    <property type="protein sequence ID" value="PTQ88895.1"/>
    <property type="molecule type" value="Genomic_DNA"/>
</dbReference>
<organism evidence="2 3">
    <name type="scientific">Agitococcus lubricus</name>
    <dbReference type="NCBI Taxonomy" id="1077255"/>
    <lineage>
        <taxon>Bacteria</taxon>
        <taxon>Pseudomonadati</taxon>
        <taxon>Pseudomonadota</taxon>
        <taxon>Gammaproteobacteria</taxon>
        <taxon>Moraxellales</taxon>
        <taxon>Moraxellaceae</taxon>
        <taxon>Agitococcus</taxon>
    </lineage>
</organism>
<dbReference type="CDD" id="cd02440">
    <property type="entry name" value="AdoMet_MTases"/>
    <property type="match status" value="1"/>
</dbReference>
<dbReference type="Pfam" id="PF08242">
    <property type="entry name" value="Methyltransf_12"/>
    <property type="match status" value="1"/>
</dbReference>
<keyword evidence="2" id="KW-0808">Transferase</keyword>
<dbReference type="Gene3D" id="3.40.50.150">
    <property type="entry name" value="Vaccinia Virus protein VP39"/>
    <property type="match status" value="1"/>
</dbReference>
<evidence type="ECO:0000259" key="1">
    <source>
        <dbReference type="Pfam" id="PF08242"/>
    </source>
</evidence>
<gene>
    <name evidence="2" type="ORF">C8N29_11044</name>
</gene>
<comment type="caution">
    <text evidence="2">The sequence shown here is derived from an EMBL/GenBank/DDBJ whole genome shotgun (WGS) entry which is preliminary data.</text>
</comment>
<dbReference type="InterPro" id="IPR029063">
    <property type="entry name" value="SAM-dependent_MTases_sf"/>
</dbReference>
<dbReference type="InterPro" id="IPR013217">
    <property type="entry name" value="Methyltransf_12"/>
</dbReference>
<dbReference type="GO" id="GO:0032259">
    <property type="term" value="P:methylation"/>
    <property type="evidence" value="ECO:0007669"/>
    <property type="project" value="UniProtKB-KW"/>
</dbReference>
<dbReference type="OrthoDB" id="507855at2"/>
<name>A0A2T5IY55_9GAMM</name>
<dbReference type="RefSeq" id="WP_107866055.1">
    <property type="nucleotide sequence ID" value="NZ_QAON01000010.1"/>
</dbReference>
<protein>
    <submittedName>
        <fullName evidence="2">Methyltransferase family protein</fullName>
    </submittedName>
</protein>
<proteinExistence type="predicted"/>
<dbReference type="InterPro" id="IPR016584">
    <property type="entry name" value="MeTrfase_VrtF"/>
</dbReference>
<accession>A0A2T5IY55</accession>
<feature type="domain" description="Methyltransferase type 12" evidence="1">
    <location>
        <begin position="55"/>
        <end position="152"/>
    </location>
</feature>
<reference evidence="2 3" key="1">
    <citation type="submission" date="2018-04" db="EMBL/GenBank/DDBJ databases">
        <title>Genomic Encyclopedia of Archaeal and Bacterial Type Strains, Phase II (KMG-II): from individual species to whole genera.</title>
        <authorList>
            <person name="Goeker M."/>
        </authorList>
    </citation>
    <scope>NUCLEOTIDE SEQUENCE [LARGE SCALE GENOMIC DNA]</scope>
    <source>
        <strain evidence="2 3">DSM 5822</strain>
    </source>
</reference>
<dbReference type="Proteomes" id="UP000244223">
    <property type="component" value="Unassembled WGS sequence"/>
</dbReference>
<dbReference type="AlphaFoldDB" id="A0A2T5IY55"/>
<evidence type="ECO:0000313" key="3">
    <source>
        <dbReference type="Proteomes" id="UP000244223"/>
    </source>
</evidence>
<keyword evidence="2" id="KW-0489">Methyltransferase</keyword>
<keyword evidence="3" id="KW-1185">Reference proteome</keyword>
<dbReference type="SUPFAM" id="SSF53335">
    <property type="entry name" value="S-adenosyl-L-methionine-dependent methyltransferases"/>
    <property type="match status" value="1"/>
</dbReference>